<name>A0ABU7DEZ7_9TELE</name>
<dbReference type="EMBL" id="JAHUTJ010024608">
    <property type="protein sequence ID" value="MED6272800.1"/>
    <property type="molecule type" value="Genomic_DNA"/>
</dbReference>
<dbReference type="Proteomes" id="UP001352852">
    <property type="component" value="Unassembled WGS sequence"/>
</dbReference>
<keyword evidence="2" id="KW-1185">Reference proteome</keyword>
<organism evidence="1 2">
    <name type="scientific">Characodon lateralis</name>
    <dbReference type="NCBI Taxonomy" id="208331"/>
    <lineage>
        <taxon>Eukaryota</taxon>
        <taxon>Metazoa</taxon>
        <taxon>Chordata</taxon>
        <taxon>Craniata</taxon>
        <taxon>Vertebrata</taxon>
        <taxon>Euteleostomi</taxon>
        <taxon>Actinopterygii</taxon>
        <taxon>Neopterygii</taxon>
        <taxon>Teleostei</taxon>
        <taxon>Neoteleostei</taxon>
        <taxon>Acanthomorphata</taxon>
        <taxon>Ovalentaria</taxon>
        <taxon>Atherinomorphae</taxon>
        <taxon>Cyprinodontiformes</taxon>
        <taxon>Goodeidae</taxon>
        <taxon>Characodon</taxon>
    </lineage>
</organism>
<evidence type="ECO:0000313" key="1">
    <source>
        <dbReference type="EMBL" id="MED6272800.1"/>
    </source>
</evidence>
<reference evidence="1 2" key="1">
    <citation type="submission" date="2021-06" db="EMBL/GenBank/DDBJ databases">
        <authorList>
            <person name="Palmer J.M."/>
        </authorList>
    </citation>
    <scope>NUCLEOTIDE SEQUENCE [LARGE SCALE GENOMIC DNA]</scope>
    <source>
        <strain evidence="1 2">CL_MEX2019</strain>
        <tissue evidence="1">Muscle</tissue>
    </source>
</reference>
<evidence type="ECO:0000313" key="2">
    <source>
        <dbReference type="Proteomes" id="UP001352852"/>
    </source>
</evidence>
<protein>
    <submittedName>
        <fullName evidence="1">Uncharacterized protein</fullName>
    </submittedName>
</protein>
<comment type="caution">
    <text evidence="1">The sequence shown here is derived from an EMBL/GenBank/DDBJ whole genome shotgun (WGS) entry which is preliminary data.</text>
</comment>
<accession>A0ABU7DEZ7</accession>
<gene>
    <name evidence="1" type="ORF">CHARACLAT_000454</name>
</gene>
<proteinExistence type="predicted"/>
<sequence>MEKLTPFKRKIYGHNCELKTFVSLSLSIVFFCAPQKHAGWLPALPAAHTGQFLVILPQLSSCCNHMSEFCSSYPVSGDATRCLEKQTCSDRDGKAEIRDSDSYFRQFQEVFS</sequence>